<evidence type="ECO:0000256" key="3">
    <source>
        <dbReference type="ARBA" id="ARBA00022763"/>
    </source>
</evidence>
<feature type="domain" description="Non-structural maintenance of chromosome element 4 C-terminal" evidence="9">
    <location>
        <begin position="220"/>
        <end position="309"/>
    </location>
</feature>
<evidence type="ECO:0000256" key="2">
    <source>
        <dbReference type="ARBA" id="ARBA00008997"/>
    </source>
</evidence>
<dbReference type="InterPro" id="IPR027786">
    <property type="entry name" value="Nse4/EID"/>
</dbReference>
<dbReference type="PANTHER" id="PTHR16140">
    <property type="entry name" value="NON-STRUCTURAL MAINTENANCE OF CHROMOSOMES ELEMENT 4"/>
    <property type="match status" value="1"/>
</dbReference>
<evidence type="ECO:0000256" key="4">
    <source>
        <dbReference type="ARBA" id="ARBA00023172"/>
    </source>
</evidence>
<comment type="subcellular location">
    <subcellularLocation>
        <location evidence="1 7">Nucleus</location>
    </subcellularLocation>
</comment>
<dbReference type="AlphaFoldDB" id="A0AA39FBJ7"/>
<evidence type="ECO:0000256" key="8">
    <source>
        <dbReference type="SAM" id="MobiDB-lite"/>
    </source>
</evidence>
<dbReference type="GO" id="GO:0006281">
    <property type="term" value="P:DNA repair"/>
    <property type="evidence" value="ECO:0007669"/>
    <property type="project" value="UniProtKB-UniRule"/>
</dbReference>
<gene>
    <name evidence="10" type="ORF">PV328_004944</name>
</gene>
<proteinExistence type="inferred from homology"/>
<comment type="similarity">
    <text evidence="2 7">Belongs to the NSE4 family.</text>
</comment>
<evidence type="ECO:0000313" key="10">
    <source>
        <dbReference type="EMBL" id="KAK0166533.1"/>
    </source>
</evidence>
<evidence type="ECO:0000256" key="7">
    <source>
        <dbReference type="RuleBase" id="RU365071"/>
    </source>
</evidence>
<evidence type="ECO:0000313" key="11">
    <source>
        <dbReference type="Proteomes" id="UP001168990"/>
    </source>
</evidence>
<comment type="caution">
    <text evidence="10">The sequence shown here is derived from an EMBL/GenBank/DDBJ whole genome shotgun (WGS) entry which is preliminary data.</text>
</comment>
<keyword evidence="3 7" id="KW-0227">DNA damage</keyword>
<comment type="function">
    <text evidence="7">Component of the SMC5-SMC6 complex, that promotes sister chromatid alignment after DNA damage and facilitates double-stranded DNA breaks (DSBs) repair via homologous recombination between sister chromatids.</text>
</comment>
<dbReference type="GO" id="GO:0030915">
    <property type="term" value="C:Smc5-Smc6 complex"/>
    <property type="evidence" value="ECO:0007669"/>
    <property type="project" value="UniProtKB-UniRule"/>
</dbReference>
<organism evidence="10 11">
    <name type="scientific">Microctonus aethiopoides</name>
    <dbReference type="NCBI Taxonomy" id="144406"/>
    <lineage>
        <taxon>Eukaryota</taxon>
        <taxon>Metazoa</taxon>
        <taxon>Ecdysozoa</taxon>
        <taxon>Arthropoda</taxon>
        <taxon>Hexapoda</taxon>
        <taxon>Insecta</taxon>
        <taxon>Pterygota</taxon>
        <taxon>Neoptera</taxon>
        <taxon>Endopterygota</taxon>
        <taxon>Hymenoptera</taxon>
        <taxon>Apocrita</taxon>
        <taxon>Ichneumonoidea</taxon>
        <taxon>Braconidae</taxon>
        <taxon>Euphorinae</taxon>
        <taxon>Microctonus</taxon>
    </lineage>
</organism>
<sequence>MSMSNSSEQTYDSQSSRRSIFQSPNERKKALRTVLTKTQTLQQNGDPRALYTLQDVFREADDIHDDATLSEKVGNQDQIVMDSEVMTVSSMVIRTCTQHLTKECSAFDKNDFIEKLLTYVENLPDTTLAEPNWAILENEIPHFNSTANYTCLLDWMNLCEQPIVVKEKKERRTNVQRDVQATIQRPENVVQLEEEEKAIEKTVQQIRKLIIRLYKSNSTPIDFFQLILDPSDFGKTIENLLHVSFLIRDGHIKLSIDDEGSPMISPSTKEMSNHAREMGENGKIQNIITLDIEQWRTLKNTYRLTTPMIDF</sequence>
<evidence type="ECO:0000256" key="6">
    <source>
        <dbReference type="ARBA" id="ARBA00023242"/>
    </source>
</evidence>
<keyword evidence="5 7" id="KW-0234">DNA repair</keyword>
<evidence type="ECO:0000259" key="9">
    <source>
        <dbReference type="Pfam" id="PF08743"/>
    </source>
</evidence>
<dbReference type="Proteomes" id="UP001168990">
    <property type="component" value="Unassembled WGS sequence"/>
</dbReference>
<keyword evidence="6 7" id="KW-0539">Nucleus</keyword>
<accession>A0AA39FBJ7</accession>
<evidence type="ECO:0000256" key="1">
    <source>
        <dbReference type="ARBA" id="ARBA00004123"/>
    </source>
</evidence>
<reference evidence="10" key="2">
    <citation type="submission" date="2023-03" db="EMBL/GenBank/DDBJ databases">
        <authorList>
            <person name="Inwood S.N."/>
            <person name="Skelly J.G."/>
            <person name="Guhlin J."/>
            <person name="Harrop T.W.R."/>
            <person name="Goldson S.G."/>
            <person name="Dearden P.K."/>
        </authorList>
    </citation>
    <scope>NUCLEOTIDE SEQUENCE</scope>
    <source>
        <strain evidence="10">Irish</strain>
        <tissue evidence="10">Whole body</tissue>
    </source>
</reference>
<protein>
    <recommendedName>
        <fullName evidence="7">Non-structural maintenance of chromosomes element 4</fullName>
    </recommendedName>
</protein>
<name>A0AA39FBJ7_9HYME</name>
<feature type="region of interest" description="Disordered" evidence="8">
    <location>
        <begin position="1"/>
        <end position="27"/>
    </location>
</feature>
<reference evidence="10" key="1">
    <citation type="journal article" date="2023" name="bioRxiv">
        <title>Scaffold-level genome assemblies of two parasitoid biocontrol wasps reveal the parthenogenesis mechanism and an associated novel virus.</title>
        <authorList>
            <person name="Inwood S."/>
            <person name="Skelly J."/>
            <person name="Guhlin J."/>
            <person name="Harrop T."/>
            <person name="Goldson S."/>
            <person name="Dearden P."/>
        </authorList>
    </citation>
    <scope>NUCLEOTIDE SEQUENCE</scope>
    <source>
        <strain evidence="10">Irish</strain>
        <tissue evidence="10">Whole body</tissue>
    </source>
</reference>
<evidence type="ECO:0000256" key="5">
    <source>
        <dbReference type="ARBA" id="ARBA00023204"/>
    </source>
</evidence>
<comment type="subunit">
    <text evidence="7">Component of the SMC5-SMC6 complex.</text>
</comment>
<keyword evidence="4 7" id="KW-0233">DNA recombination</keyword>
<keyword evidence="11" id="KW-1185">Reference proteome</keyword>
<dbReference type="InterPro" id="IPR014854">
    <property type="entry name" value="Nse4_C"/>
</dbReference>
<dbReference type="Pfam" id="PF08743">
    <property type="entry name" value="Nse4_C"/>
    <property type="match status" value="1"/>
</dbReference>
<feature type="compositionally biased region" description="Polar residues" evidence="8">
    <location>
        <begin position="1"/>
        <end position="24"/>
    </location>
</feature>
<dbReference type="EMBL" id="JAQQBS010001422">
    <property type="protein sequence ID" value="KAK0166533.1"/>
    <property type="molecule type" value="Genomic_DNA"/>
</dbReference>
<dbReference type="PANTHER" id="PTHR16140:SF0">
    <property type="entry name" value="NON-STRUCTURAL MAINTENANCE OF CHROMOSOMES ELEMENT 4"/>
    <property type="match status" value="1"/>
</dbReference>
<dbReference type="GO" id="GO:0005634">
    <property type="term" value="C:nucleus"/>
    <property type="evidence" value="ECO:0007669"/>
    <property type="project" value="UniProtKB-SubCell"/>
</dbReference>
<dbReference type="GO" id="GO:0006310">
    <property type="term" value="P:DNA recombination"/>
    <property type="evidence" value="ECO:0007669"/>
    <property type="project" value="UniProtKB-UniRule"/>
</dbReference>